<evidence type="ECO:0000313" key="3">
    <source>
        <dbReference type="Proteomes" id="UP000614200"/>
    </source>
</evidence>
<evidence type="ECO:0000313" key="2">
    <source>
        <dbReference type="EMBL" id="MBF4693373.1"/>
    </source>
</evidence>
<organism evidence="2 3">
    <name type="scientific">Fusibacter ferrireducens</name>
    <dbReference type="NCBI Taxonomy" id="2785058"/>
    <lineage>
        <taxon>Bacteria</taxon>
        <taxon>Bacillati</taxon>
        <taxon>Bacillota</taxon>
        <taxon>Clostridia</taxon>
        <taxon>Eubacteriales</taxon>
        <taxon>Eubacteriales Family XII. Incertae Sedis</taxon>
        <taxon>Fusibacter</taxon>
    </lineage>
</organism>
<feature type="compositionally biased region" description="Basic and acidic residues" evidence="1">
    <location>
        <begin position="46"/>
        <end position="61"/>
    </location>
</feature>
<evidence type="ECO:0008006" key="4">
    <source>
        <dbReference type="Google" id="ProtNLM"/>
    </source>
</evidence>
<dbReference type="EMBL" id="JADKNH010000005">
    <property type="protein sequence ID" value="MBF4693373.1"/>
    <property type="molecule type" value="Genomic_DNA"/>
</dbReference>
<reference evidence="2 3" key="1">
    <citation type="submission" date="2020-11" db="EMBL/GenBank/DDBJ databases">
        <title>Fusibacter basophilias sp. nov.</title>
        <authorList>
            <person name="Qiu D."/>
        </authorList>
    </citation>
    <scope>NUCLEOTIDE SEQUENCE [LARGE SCALE GENOMIC DNA]</scope>
    <source>
        <strain evidence="2 3">Q10-2</strain>
    </source>
</reference>
<dbReference type="Proteomes" id="UP000614200">
    <property type="component" value="Unassembled WGS sequence"/>
</dbReference>
<sequence>MRNKWTGLYIVIVMLLILTGCNDQQTEDVSEHLLNLNDTAQDQNLQEDKSQTNDSQEKSSLENESEGQTYSKSIETNNTPALPSEGENIQSFIPNGWLLLDAVELDFNNDGFMDAVGVLEIDGSDMTEDDLYNFPRILFAIKNSGDKRYELSFQDANLIRTEFEGGVFGDPYIELDVTDHNFSTHAYGGSSWKWSEDYTYSYRNDEWYLIKSVESYGQGPYITEYREDDYDLGIGKRSYNSENDEIMMQREMSWDAYDLDFDIVLEAPPRLKAFSAKNIRAGDRLKDMRAERVVVSEMLNLSDAQRAVVEQEAMSIRQICYTDEDYIAYTFKSEAEKYEYLAIYDRYLGVSTVVDRCERWEADWLSKFDHVVMDQEYIYYHSYYAPNSMDAESSEFVGTANELAFTYLYREKRDGTDKKMLFKYENETDARGDYPYVSITFEIHAGKIIFTLFSGQEYAHYKMNLDGDALELLGRLEN</sequence>
<name>A0ABR9ZSD3_9FIRM</name>
<protein>
    <recommendedName>
        <fullName evidence="4">Lipoprotein</fullName>
    </recommendedName>
</protein>
<proteinExistence type="predicted"/>
<evidence type="ECO:0000256" key="1">
    <source>
        <dbReference type="SAM" id="MobiDB-lite"/>
    </source>
</evidence>
<gene>
    <name evidence="2" type="ORF">ISU02_09590</name>
</gene>
<accession>A0ABR9ZSD3</accession>
<dbReference type="RefSeq" id="WP_194701610.1">
    <property type="nucleotide sequence ID" value="NZ_JADKNH010000005.1"/>
</dbReference>
<dbReference type="PROSITE" id="PS51257">
    <property type="entry name" value="PROKAR_LIPOPROTEIN"/>
    <property type="match status" value="1"/>
</dbReference>
<feature type="region of interest" description="Disordered" evidence="1">
    <location>
        <begin position="42"/>
        <end position="86"/>
    </location>
</feature>
<comment type="caution">
    <text evidence="2">The sequence shown here is derived from an EMBL/GenBank/DDBJ whole genome shotgun (WGS) entry which is preliminary data.</text>
</comment>
<feature type="compositionally biased region" description="Polar residues" evidence="1">
    <location>
        <begin position="66"/>
        <end position="86"/>
    </location>
</feature>
<keyword evidence="3" id="KW-1185">Reference proteome</keyword>